<protein>
    <submittedName>
        <fullName evidence="2">Uncharacterized protein</fullName>
    </submittedName>
</protein>
<keyword evidence="3" id="KW-1185">Reference proteome</keyword>
<gene>
    <name evidence="2" type="ORF">SP197g_65</name>
</gene>
<sequence length="74" mass="8824">MENEKMLITLERYDQLIAERAVYKNEAQRLEDENIELKAQIKDLEEENNKIPLIHFNTSKTTDEEEELLDDDTI</sequence>
<evidence type="ECO:0000313" key="2">
    <source>
        <dbReference type="EMBL" id="BBJ34072.1"/>
    </source>
</evidence>
<accession>A0A494W9S9</accession>
<reference evidence="2 3" key="1">
    <citation type="submission" date="2019-04" db="EMBL/GenBank/DDBJ databases">
        <title>Genome of Staphylococcus phage SP197.</title>
        <authorList>
            <person name="Azam A.H."/>
            <person name="Arai H."/>
            <person name="Miyanaga K."/>
            <person name="Tanji Y."/>
        </authorList>
    </citation>
    <scope>NUCLEOTIDE SEQUENCE [LARGE SCALE GENOMIC DNA]</scope>
    <source>
        <strain evidence="2 3">SP197</strain>
    </source>
</reference>
<dbReference type="Proteomes" id="UP000295704">
    <property type="component" value="Segment"/>
</dbReference>
<feature type="coiled-coil region" evidence="1">
    <location>
        <begin position="13"/>
        <end position="50"/>
    </location>
</feature>
<keyword evidence="1" id="KW-0175">Coiled coil</keyword>
<proteinExistence type="predicted"/>
<dbReference type="EMBL" id="AP019561">
    <property type="protein sequence ID" value="BBJ34072.1"/>
    <property type="molecule type" value="Genomic_DNA"/>
</dbReference>
<evidence type="ECO:0000256" key="1">
    <source>
        <dbReference type="SAM" id="Coils"/>
    </source>
</evidence>
<organism evidence="2 3">
    <name type="scientific">Staphylococcus phage SP197</name>
    <dbReference type="NCBI Taxonomy" id="2495554"/>
    <lineage>
        <taxon>Viruses</taxon>
        <taxon>Duplodnaviria</taxon>
        <taxon>Heunggongvirae</taxon>
        <taxon>Uroviricota</taxon>
        <taxon>Caudoviricetes</taxon>
        <taxon>Coventryvirus</taxon>
        <taxon>Coventryvirus SP197</taxon>
    </lineage>
</organism>
<name>A0A494W9S9_9CAUD</name>
<evidence type="ECO:0000313" key="3">
    <source>
        <dbReference type="Proteomes" id="UP000295704"/>
    </source>
</evidence>